<dbReference type="Proteomes" id="UP001484239">
    <property type="component" value="Unassembled WGS sequence"/>
</dbReference>
<evidence type="ECO:0000313" key="3">
    <source>
        <dbReference type="EMBL" id="MEK9500246.1"/>
    </source>
</evidence>
<accession>A0ABU9E698</accession>
<keyword evidence="1" id="KW-0812">Transmembrane</keyword>
<keyword evidence="1" id="KW-1133">Transmembrane helix</keyword>
<feature type="signal peptide" evidence="2">
    <location>
        <begin position="1"/>
        <end position="21"/>
    </location>
</feature>
<reference evidence="3 4" key="1">
    <citation type="submission" date="2024-02" db="EMBL/GenBank/DDBJ databases">
        <title>A novel Gemmatimonadota bacterium.</title>
        <authorList>
            <person name="Du Z.-J."/>
            <person name="Ye Y.-Q."/>
        </authorList>
    </citation>
    <scope>NUCLEOTIDE SEQUENCE [LARGE SCALE GENOMIC DNA]</scope>
    <source>
        <strain evidence="3 4">DH-20</strain>
    </source>
</reference>
<proteinExistence type="predicted"/>
<comment type="caution">
    <text evidence="3">The sequence shown here is derived from an EMBL/GenBank/DDBJ whole genome shotgun (WGS) entry which is preliminary data.</text>
</comment>
<name>A0ABU9E698_9BACT</name>
<dbReference type="PROSITE" id="PS51257">
    <property type="entry name" value="PROKAR_LIPOPROTEIN"/>
    <property type="match status" value="1"/>
</dbReference>
<gene>
    <name evidence="3" type="ORF">WI372_04595</name>
</gene>
<protein>
    <submittedName>
        <fullName evidence="3">Uncharacterized protein</fullName>
    </submittedName>
</protein>
<evidence type="ECO:0000313" key="4">
    <source>
        <dbReference type="Proteomes" id="UP001484239"/>
    </source>
</evidence>
<evidence type="ECO:0000256" key="1">
    <source>
        <dbReference type="SAM" id="Phobius"/>
    </source>
</evidence>
<organism evidence="3 4">
    <name type="scientific">Gaopeijia maritima</name>
    <dbReference type="NCBI Taxonomy" id="3119007"/>
    <lineage>
        <taxon>Bacteria</taxon>
        <taxon>Pseudomonadati</taxon>
        <taxon>Gemmatimonadota</taxon>
        <taxon>Longimicrobiia</taxon>
        <taxon>Gaopeijiales</taxon>
        <taxon>Gaopeijiaceae</taxon>
        <taxon>Gaopeijia</taxon>
    </lineage>
</organism>
<sequence length="114" mass="12177">MLRRLATAAMLVLLLLGQGCATWYTVDTATPALPERVRVVDQSGESTLLDDPYTEGDDLVGIVAYSDERFRRPLSELTSIEGRMIDPGLTILAVVGTGLLFLGMTLSAAFAGST</sequence>
<keyword evidence="2" id="KW-0732">Signal</keyword>
<feature type="chain" id="PRO_5046513169" evidence="2">
    <location>
        <begin position="22"/>
        <end position="114"/>
    </location>
</feature>
<dbReference type="EMBL" id="JBBHLI010000002">
    <property type="protein sequence ID" value="MEK9500246.1"/>
    <property type="molecule type" value="Genomic_DNA"/>
</dbReference>
<dbReference type="RefSeq" id="WP_405275278.1">
    <property type="nucleotide sequence ID" value="NZ_CP144380.1"/>
</dbReference>
<evidence type="ECO:0000256" key="2">
    <source>
        <dbReference type="SAM" id="SignalP"/>
    </source>
</evidence>
<feature type="transmembrane region" description="Helical" evidence="1">
    <location>
        <begin position="89"/>
        <end position="111"/>
    </location>
</feature>
<keyword evidence="1" id="KW-0472">Membrane</keyword>
<keyword evidence="4" id="KW-1185">Reference proteome</keyword>